<sequence>MPMNRMQYADSDSLMRWTVTVRLPFRFLQRQRGLHQKVALFALTDWILRINISAAPSMLLMPNVLCLGPAPFKMV</sequence>
<name>A0A2P7BFU3_9HYPH</name>
<evidence type="ECO:0000313" key="2">
    <source>
        <dbReference type="Proteomes" id="UP000241764"/>
    </source>
</evidence>
<dbReference type="AlphaFoldDB" id="A0A2P7BFU3"/>
<protein>
    <submittedName>
        <fullName evidence="1">Uncharacterized protein</fullName>
    </submittedName>
</protein>
<dbReference type="EMBL" id="PGGM01000003">
    <property type="protein sequence ID" value="PSH65371.1"/>
    <property type="molecule type" value="Genomic_DNA"/>
</dbReference>
<organism evidence="1 2">
    <name type="scientific">Phyllobacterium sophorae</name>
    <dbReference type="NCBI Taxonomy" id="1520277"/>
    <lineage>
        <taxon>Bacteria</taxon>
        <taxon>Pseudomonadati</taxon>
        <taxon>Pseudomonadota</taxon>
        <taxon>Alphaproteobacteria</taxon>
        <taxon>Hyphomicrobiales</taxon>
        <taxon>Phyllobacteriaceae</taxon>
        <taxon>Phyllobacterium</taxon>
    </lineage>
</organism>
<proteinExistence type="predicted"/>
<accession>A0A2P7BFU3</accession>
<keyword evidence="2" id="KW-1185">Reference proteome</keyword>
<dbReference type="Proteomes" id="UP000241764">
    <property type="component" value="Unassembled WGS sequence"/>
</dbReference>
<comment type="caution">
    <text evidence="1">The sequence shown here is derived from an EMBL/GenBank/DDBJ whole genome shotgun (WGS) entry which is preliminary data.</text>
</comment>
<gene>
    <name evidence="1" type="ORF">CU103_10265</name>
</gene>
<evidence type="ECO:0000313" key="1">
    <source>
        <dbReference type="EMBL" id="PSH65371.1"/>
    </source>
</evidence>
<reference evidence="2" key="1">
    <citation type="submission" date="2017-11" db="EMBL/GenBank/DDBJ databases">
        <authorList>
            <person name="Kuznetsova I."/>
            <person name="Sazanova A."/>
            <person name="Chirak E."/>
            <person name="Safronova V."/>
            <person name="Willems A."/>
        </authorList>
    </citation>
    <scope>NUCLEOTIDE SEQUENCE [LARGE SCALE GENOMIC DNA]</scope>
    <source>
        <strain evidence="2">CCBAU 03422</strain>
    </source>
</reference>